<keyword evidence="2" id="KW-1185">Reference proteome</keyword>
<proteinExistence type="predicted"/>
<sequence length="178" mass="19839">MQKFVRRSCCPLSLALSCLRIRPSISRRSRSLKTYFTLTYPTDLFTQNLPNKPYNASSPILDHRSRHAASPIPSFLLRRSTPGYLHINYVASIIAIRSLGTIFSSASTTFAARRHFDDYTRSKTPIPFSTSTPSSCLIANLFRCASPPDCANTSHIYNFNTAFEPPLTCTDAVSTIPP</sequence>
<comment type="caution">
    <text evidence="1">The sequence shown here is derived from an EMBL/GenBank/DDBJ whole genome shotgun (WGS) entry which is preliminary data.</text>
</comment>
<evidence type="ECO:0000313" key="1">
    <source>
        <dbReference type="EMBL" id="KAL2074532.1"/>
    </source>
</evidence>
<name>A0ABR4CXE7_9HELO</name>
<organism evidence="1 2">
    <name type="scientific">Oculimacula yallundae</name>
    <dbReference type="NCBI Taxonomy" id="86028"/>
    <lineage>
        <taxon>Eukaryota</taxon>
        <taxon>Fungi</taxon>
        <taxon>Dikarya</taxon>
        <taxon>Ascomycota</taxon>
        <taxon>Pezizomycotina</taxon>
        <taxon>Leotiomycetes</taxon>
        <taxon>Helotiales</taxon>
        <taxon>Ploettnerulaceae</taxon>
        <taxon>Oculimacula</taxon>
    </lineage>
</organism>
<dbReference type="PROSITE" id="PS51257">
    <property type="entry name" value="PROKAR_LIPOPROTEIN"/>
    <property type="match status" value="1"/>
</dbReference>
<reference evidence="1 2" key="1">
    <citation type="journal article" date="2024" name="Commun. Biol.">
        <title>Comparative genomic analysis of thermophilic fungi reveals convergent evolutionary adaptations and gene losses.</title>
        <authorList>
            <person name="Steindorff A.S."/>
            <person name="Aguilar-Pontes M.V."/>
            <person name="Robinson A.J."/>
            <person name="Andreopoulos B."/>
            <person name="LaButti K."/>
            <person name="Kuo A."/>
            <person name="Mondo S."/>
            <person name="Riley R."/>
            <person name="Otillar R."/>
            <person name="Haridas S."/>
            <person name="Lipzen A."/>
            <person name="Grimwood J."/>
            <person name="Schmutz J."/>
            <person name="Clum A."/>
            <person name="Reid I.D."/>
            <person name="Moisan M.C."/>
            <person name="Butler G."/>
            <person name="Nguyen T.T.M."/>
            <person name="Dewar K."/>
            <person name="Conant G."/>
            <person name="Drula E."/>
            <person name="Henrissat B."/>
            <person name="Hansel C."/>
            <person name="Singer S."/>
            <person name="Hutchinson M.I."/>
            <person name="de Vries R.P."/>
            <person name="Natvig D.O."/>
            <person name="Powell A.J."/>
            <person name="Tsang A."/>
            <person name="Grigoriev I.V."/>
        </authorList>
    </citation>
    <scope>NUCLEOTIDE SEQUENCE [LARGE SCALE GENOMIC DNA]</scope>
    <source>
        <strain evidence="1 2">CBS 494.80</strain>
    </source>
</reference>
<dbReference type="EMBL" id="JAZHXI010000002">
    <property type="protein sequence ID" value="KAL2074532.1"/>
    <property type="molecule type" value="Genomic_DNA"/>
</dbReference>
<gene>
    <name evidence="1" type="ORF">VTL71DRAFT_8310</name>
</gene>
<dbReference type="Proteomes" id="UP001595075">
    <property type="component" value="Unassembled WGS sequence"/>
</dbReference>
<protein>
    <submittedName>
        <fullName evidence="1">Uncharacterized protein</fullName>
    </submittedName>
</protein>
<accession>A0ABR4CXE7</accession>
<evidence type="ECO:0000313" key="2">
    <source>
        <dbReference type="Proteomes" id="UP001595075"/>
    </source>
</evidence>